<keyword evidence="10" id="KW-1185">Reference proteome</keyword>
<comment type="subcellular location">
    <subcellularLocation>
        <location evidence="1 7">Cell membrane</location>
        <topology evidence="1 7">Multi-pass membrane protein</topology>
    </subcellularLocation>
</comment>
<dbReference type="PANTHER" id="PTHR43227">
    <property type="entry name" value="BLL4140 PROTEIN"/>
    <property type="match status" value="1"/>
</dbReference>
<keyword evidence="3" id="KW-1003">Cell membrane</keyword>
<dbReference type="InterPro" id="IPR000515">
    <property type="entry name" value="MetI-like"/>
</dbReference>
<dbReference type="InterPro" id="IPR035906">
    <property type="entry name" value="MetI-like_sf"/>
</dbReference>
<sequence>MAEAVKKTNSVSHLQKNSVSRLHRKRQLWAFVFIFPQLLFFIVFTIYPIIMSYVYSLYDWPGIGALDDFVGIDNFMRALQDPSFWNAFKNTFIYMVGVTVLLLPTSLLVAMLLNNVLKRSSVFYRTIFFLPVVTTTAIIGIVMRKVFGSGGIFDEILMTLNIIDAPFPWLGSPVTAMIIVIVVGAWKFFGMMMVYWLAGLQTLPKDVLEAASIDGCNTWQKLRNVIIPILMPVGLVILLLCVTSSLHVFDLVLTLTGGGPYFSTDVVDLYIYRYAFNPESGLPSMGYASAAGVVFGVAVFAIVLVIGWFTRRAKARI</sequence>
<feature type="transmembrane region" description="Helical" evidence="7">
    <location>
        <begin position="122"/>
        <end position="143"/>
    </location>
</feature>
<evidence type="ECO:0000256" key="5">
    <source>
        <dbReference type="ARBA" id="ARBA00022989"/>
    </source>
</evidence>
<dbReference type="RefSeq" id="WP_205167761.1">
    <property type="nucleotide sequence ID" value="NZ_JAFBDZ010000001.1"/>
</dbReference>
<keyword evidence="2 7" id="KW-0813">Transport</keyword>
<dbReference type="InterPro" id="IPR050809">
    <property type="entry name" value="UgpAE/MalFG_permease"/>
</dbReference>
<organism evidence="9 10">
    <name type="scientific">Rossellomorea pakistanensis</name>
    <dbReference type="NCBI Taxonomy" id="992288"/>
    <lineage>
        <taxon>Bacteria</taxon>
        <taxon>Bacillati</taxon>
        <taxon>Bacillota</taxon>
        <taxon>Bacilli</taxon>
        <taxon>Bacillales</taxon>
        <taxon>Bacillaceae</taxon>
        <taxon>Rossellomorea</taxon>
    </lineage>
</organism>
<keyword evidence="5 7" id="KW-1133">Transmembrane helix</keyword>
<evidence type="ECO:0000256" key="2">
    <source>
        <dbReference type="ARBA" id="ARBA00022448"/>
    </source>
</evidence>
<feature type="transmembrane region" description="Helical" evidence="7">
    <location>
        <begin position="92"/>
        <end position="113"/>
    </location>
</feature>
<dbReference type="CDD" id="cd06261">
    <property type="entry name" value="TM_PBP2"/>
    <property type="match status" value="1"/>
</dbReference>
<feature type="domain" description="ABC transmembrane type-1" evidence="8">
    <location>
        <begin position="88"/>
        <end position="306"/>
    </location>
</feature>
<evidence type="ECO:0000256" key="6">
    <source>
        <dbReference type="ARBA" id="ARBA00023136"/>
    </source>
</evidence>
<gene>
    <name evidence="9" type="ORF">JOC86_000015</name>
</gene>
<comment type="similarity">
    <text evidence="7">Belongs to the binding-protein-dependent transport system permease family.</text>
</comment>
<evidence type="ECO:0000256" key="3">
    <source>
        <dbReference type="ARBA" id="ARBA00022475"/>
    </source>
</evidence>
<evidence type="ECO:0000256" key="4">
    <source>
        <dbReference type="ARBA" id="ARBA00022692"/>
    </source>
</evidence>
<evidence type="ECO:0000256" key="1">
    <source>
        <dbReference type="ARBA" id="ARBA00004651"/>
    </source>
</evidence>
<feature type="transmembrane region" description="Helical" evidence="7">
    <location>
        <begin position="229"/>
        <end position="249"/>
    </location>
</feature>
<evidence type="ECO:0000313" key="9">
    <source>
        <dbReference type="EMBL" id="MBM7583478.1"/>
    </source>
</evidence>
<accession>A0ABS2N6J7</accession>
<keyword evidence="6 7" id="KW-0472">Membrane</keyword>
<feature type="transmembrane region" description="Helical" evidence="7">
    <location>
        <begin position="174"/>
        <end position="198"/>
    </location>
</feature>
<evidence type="ECO:0000313" key="10">
    <source>
        <dbReference type="Proteomes" id="UP001646157"/>
    </source>
</evidence>
<dbReference type="PROSITE" id="PS50928">
    <property type="entry name" value="ABC_TM1"/>
    <property type="match status" value="1"/>
</dbReference>
<evidence type="ECO:0000256" key="7">
    <source>
        <dbReference type="RuleBase" id="RU363032"/>
    </source>
</evidence>
<proteinExistence type="inferred from homology"/>
<dbReference type="Proteomes" id="UP001646157">
    <property type="component" value="Unassembled WGS sequence"/>
</dbReference>
<comment type="caution">
    <text evidence="9">The sequence shown here is derived from an EMBL/GenBank/DDBJ whole genome shotgun (WGS) entry which is preliminary data.</text>
</comment>
<keyword evidence="4 7" id="KW-0812">Transmembrane</keyword>
<feature type="transmembrane region" description="Helical" evidence="7">
    <location>
        <begin position="287"/>
        <end position="309"/>
    </location>
</feature>
<reference evidence="9 10" key="1">
    <citation type="submission" date="2021-01" db="EMBL/GenBank/DDBJ databases">
        <title>Genomic Encyclopedia of Type Strains, Phase IV (KMG-IV): sequencing the most valuable type-strain genomes for metagenomic binning, comparative biology and taxonomic classification.</title>
        <authorList>
            <person name="Goeker M."/>
        </authorList>
    </citation>
    <scope>NUCLEOTIDE SEQUENCE [LARGE SCALE GENOMIC DNA]</scope>
    <source>
        <strain evidence="9 10">DSM 24834</strain>
    </source>
</reference>
<keyword evidence="9" id="KW-0762">Sugar transport</keyword>
<name>A0ABS2N6J7_9BACI</name>
<dbReference type="EMBL" id="JAFBDZ010000001">
    <property type="protein sequence ID" value="MBM7583478.1"/>
    <property type="molecule type" value="Genomic_DNA"/>
</dbReference>
<dbReference type="Gene3D" id="1.10.3720.10">
    <property type="entry name" value="MetI-like"/>
    <property type="match status" value="1"/>
</dbReference>
<dbReference type="SUPFAM" id="SSF161098">
    <property type="entry name" value="MetI-like"/>
    <property type="match status" value="1"/>
</dbReference>
<dbReference type="PANTHER" id="PTHR43227:SF11">
    <property type="entry name" value="BLL4140 PROTEIN"/>
    <property type="match status" value="1"/>
</dbReference>
<dbReference type="Pfam" id="PF00528">
    <property type="entry name" value="BPD_transp_1"/>
    <property type="match status" value="1"/>
</dbReference>
<evidence type="ECO:0000259" key="8">
    <source>
        <dbReference type="PROSITE" id="PS50928"/>
    </source>
</evidence>
<feature type="transmembrane region" description="Helical" evidence="7">
    <location>
        <begin position="28"/>
        <end position="50"/>
    </location>
</feature>
<protein>
    <submittedName>
        <fullName evidence="9">Multiple sugar transport system permease protein</fullName>
    </submittedName>
</protein>